<evidence type="ECO:0000313" key="6">
    <source>
        <dbReference type="EMBL" id="ANP28539.1"/>
    </source>
</evidence>
<evidence type="ECO:0000313" key="7">
    <source>
        <dbReference type="Proteomes" id="UP000092596"/>
    </source>
</evidence>
<dbReference type="PANTHER" id="PTHR10628:SF30">
    <property type="entry name" value="EXO-ALPHA-SIALIDASE"/>
    <property type="match status" value="1"/>
</dbReference>
<dbReference type="Gene3D" id="2.60.120.200">
    <property type="match status" value="2"/>
</dbReference>
<dbReference type="CDD" id="cd15482">
    <property type="entry name" value="Sialidase_non-viral"/>
    <property type="match status" value="1"/>
</dbReference>
<evidence type="ECO:0000256" key="1">
    <source>
        <dbReference type="ARBA" id="ARBA00000427"/>
    </source>
</evidence>
<sequence>METASRSKVKDATVESEASLHITFTARGNGTLMSRSTEEARLEVAVENGHLVAHIERDGYKRSLDAEDADHVDDGEVHSLALTRTACGTTLYLDGYESFCSTSTLAWPSSTDAETVVNQPGDPQVHEVQDDNRELDPREILANAPAVSPYVEFAASHLSSRDAKCVGKLSKGTIRSRFRVRGKHQAGTILEARGEDGNLSLSIERGSIVYRVIVAGEKLCELEAHGQWDDGHWHDLVVTTGYGASALYIDGFQVARTAGVCFFGDVAHVDRVSVGQDLDGARLFGEAQSAMIYDRVLSDRHVKRLAGVDPLTTRAIVDLGYDGAQSYRIPALLTTRKGTLIAGADQRTSIPNDSPNHINFVIRRSTDGGRSWGPLQTVVRSVGSGLTGASATDPVLVEHRESGRIIALVDHFPGAIGQLNAVAGSGFTGNGERVLLDREGREYAVGSDGRVRTESGKLTEFVLDPDGSLRNGETELGHVEMFRGDPAAPPLTAVPTSYLWMVVSEDDGESWSDPIDLNPQVKEPWMPFLGASPGTGVCIENGPHAGRLVMPVYYSDESGSSFACAALLSDNAGGTWRLGGSPNDTREWRGNREASLYESSIVEVEGGDLVVFARNQHASGRVAVSRSTDGGETWSAVSYDPQLTEIFSQPNAVRIEVGGEAAVVFANASELLPFRGCGTLRLSFDGARTWPHNRVFNPRHYVYQSMAQLQNGNLGLLWEREWHGLFFTEIPLGWITESLNTLIKA</sequence>
<name>A0A1B0ZKQ1_9MICO</name>
<gene>
    <name evidence="6" type="ORF">DAD186_19890</name>
</gene>
<dbReference type="SUPFAM" id="SSF49899">
    <property type="entry name" value="Concanavalin A-like lectins/glucanases"/>
    <property type="match status" value="2"/>
</dbReference>
<keyword evidence="6" id="KW-0378">Hydrolase</keyword>
<dbReference type="GO" id="GO:0004308">
    <property type="term" value="F:exo-alpha-sialidase activity"/>
    <property type="evidence" value="ECO:0007669"/>
    <property type="project" value="UniProtKB-EC"/>
</dbReference>
<dbReference type="InterPro" id="IPR011040">
    <property type="entry name" value="Sialidase"/>
</dbReference>
<dbReference type="Pfam" id="PF02210">
    <property type="entry name" value="Laminin_G_2"/>
    <property type="match status" value="1"/>
</dbReference>
<dbReference type="Gene3D" id="2.40.220.10">
    <property type="entry name" value="Intramolecular Trans-sialidase, Domain 3"/>
    <property type="match status" value="1"/>
</dbReference>
<accession>A0A1B0ZKQ1</accession>
<dbReference type="GO" id="GO:0009313">
    <property type="term" value="P:oligosaccharide catabolic process"/>
    <property type="evidence" value="ECO:0007669"/>
    <property type="project" value="TreeGrafter"/>
</dbReference>
<evidence type="ECO:0000259" key="5">
    <source>
        <dbReference type="Pfam" id="PF13088"/>
    </source>
</evidence>
<dbReference type="Gene3D" id="2.120.10.10">
    <property type="match status" value="1"/>
</dbReference>
<keyword evidence="6" id="KW-0326">Glycosidase</keyword>
<dbReference type="InterPro" id="IPR013320">
    <property type="entry name" value="ConA-like_dom_sf"/>
</dbReference>
<reference evidence="6 7" key="1">
    <citation type="submission" date="2015-06" db="EMBL/GenBank/DDBJ databases">
        <title>Investigation of pathophysiology for high-risk pregnancy and development of treatment modality based on it.</title>
        <authorList>
            <person name="Kim B.-C."/>
            <person name="Lim S."/>
        </authorList>
    </citation>
    <scope>NUCLEOTIDE SEQUENCE [LARGE SCALE GENOMIC DNA]</scope>
    <source>
        <strain evidence="6 7">AD1-86</strain>
    </source>
</reference>
<dbReference type="EMBL" id="CP012117">
    <property type="protein sequence ID" value="ANP28539.1"/>
    <property type="molecule type" value="Genomic_DNA"/>
</dbReference>
<dbReference type="EC" id="3.2.1.18" evidence="3"/>
<dbReference type="RefSeq" id="WP_065248511.1">
    <property type="nucleotide sequence ID" value="NZ_CP012117.1"/>
</dbReference>
<comment type="catalytic activity">
    <reaction evidence="1">
        <text>Hydrolysis of alpha-(2-&gt;3)-, alpha-(2-&gt;6)-, alpha-(2-&gt;8)- glycosidic linkages of terminal sialic acid residues in oligosaccharides, glycoproteins, glycolipids, colominic acid and synthetic substrates.</text>
        <dbReference type="EC" id="3.2.1.18"/>
    </reaction>
</comment>
<feature type="domain" description="Laminin G" evidence="4">
    <location>
        <begin position="25"/>
        <end position="99"/>
    </location>
</feature>
<dbReference type="PANTHER" id="PTHR10628">
    <property type="entry name" value="SIALIDASE"/>
    <property type="match status" value="1"/>
</dbReference>
<dbReference type="AlphaFoldDB" id="A0A1B0ZKQ1"/>
<dbReference type="InterPro" id="IPR023364">
    <property type="entry name" value="Trans_sialidase_dom3"/>
</dbReference>
<proteinExistence type="inferred from homology"/>
<evidence type="ECO:0000259" key="4">
    <source>
        <dbReference type="Pfam" id="PF02210"/>
    </source>
</evidence>
<dbReference type="GO" id="GO:0005737">
    <property type="term" value="C:cytoplasm"/>
    <property type="evidence" value="ECO:0007669"/>
    <property type="project" value="TreeGrafter"/>
</dbReference>
<comment type="similarity">
    <text evidence="2">Belongs to the glycosyl hydrolase 33 family.</text>
</comment>
<protein>
    <recommendedName>
        <fullName evidence="3">exo-alpha-sialidase</fullName>
        <ecNumber evidence="3">3.2.1.18</ecNumber>
    </recommendedName>
</protein>
<dbReference type="InterPro" id="IPR036278">
    <property type="entry name" value="Sialidase_sf"/>
</dbReference>
<feature type="domain" description="Sialidase" evidence="5">
    <location>
        <begin position="500"/>
        <end position="715"/>
    </location>
</feature>
<dbReference type="GO" id="GO:0016020">
    <property type="term" value="C:membrane"/>
    <property type="evidence" value="ECO:0007669"/>
    <property type="project" value="TreeGrafter"/>
</dbReference>
<organism evidence="6 7">
    <name type="scientific">Dermabacter vaginalis</name>
    <dbReference type="NCBI Taxonomy" id="1630135"/>
    <lineage>
        <taxon>Bacteria</taxon>
        <taxon>Bacillati</taxon>
        <taxon>Actinomycetota</taxon>
        <taxon>Actinomycetes</taxon>
        <taxon>Micrococcales</taxon>
        <taxon>Dermabacteraceae</taxon>
        <taxon>Dermabacter</taxon>
    </lineage>
</organism>
<dbReference type="Proteomes" id="UP000092596">
    <property type="component" value="Chromosome"/>
</dbReference>
<dbReference type="PATRIC" id="fig|1630135.4.peg.1987"/>
<dbReference type="GO" id="GO:0006689">
    <property type="term" value="P:ganglioside catabolic process"/>
    <property type="evidence" value="ECO:0007669"/>
    <property type="project" value="TreeGrafter"/>
</dbReference>
<dbReference type="InterPro" id="IPR026856">
    <property type="entry name" value="Sialidase_fam"/>
</dbReference>
<evidence type="ECO:0000256" key="2">
    <source>
        <dbReference type="ARBA" id="ARBA00009348"/>
    </source>
</evidence>
<dbReference type="KEGG" id="dva:DAD186_19890"/>
<dbReference type="Pfam" id="PF13385">
    <property type="entry name" value="Laminin_G_3"/>
    <property type="match status" value="1"/>
</dbReference>
<dbReference type="STRING" id="1630135.DAD186_19890"/>
<dbReference type="SUPFAM" id="SSF50939">
    <property type="entry name" value="Sialidases"/>
    <property type="match status" value="1"/>
</dbReference>
<dbReference type="Pfam" id="PF13088">
    <property type="entry name" value="BNR_2"/>
    <property type="match status" value="1"/>
</dbReference>
<dbReference type="InterPro" id="IPR001791">
    <property type="entry name" value="Laminin_G"/>
</dbReference>
<evidence type="ECO:0000256" key="3">
    <source>
        <dbReference type="ARBA" id="ARBA00012733"/>
    </source>
</evidence>